<dbReference type="InterPro" id="IPR017241">
    <property type="entry name" value="Toll-like_receptor"/>
</dbReference>
<dbReference type="GO" id="GO:0045087">
    <property type="term" value="P:innate immune response"/>
    <property type="evidence" value="ECO:0007669"/>
    <property type="project" value="UniProtKB-UniRule"/>
</dbReference>
<dbReference type="FunFam" id="3.40.50.10140:FF:000001">
    <property type="entry name" value="Toll-like receptor 2"/>
    <property type="match status" value="1"/>
</dbReference>
<keyword evidence="5 17" id="KW-0812">Transmembrane</keyword>
<feature type="chain" id="PRO_5035813195" description="TIR domain-containing protein" evidence="18">
    <location>
        <begin position="24"/>
        <end position="834"/>
    </location>
</feature>
<dbReference type="Gene3D" id="3.80.10.10">
    <property type="entry name" value="Ribonuclease Inhibitor"/>
    <property type="match status" value="1"/>
</dbReference>
<dbReference type="PIRSF" id="PIRSF037595">
    <property type="entry name" value="Toll-like_receptor"/>
    <property type="match status" value="1"/>
</dbReference>
<dbReference type="PROSITE" id="PS51450">
    <property type="entry name" value="LRR"/>
    <property type="match status" value="2"/>
</dbReference>
<dbReference type="SMART" id="SM00255">
    <property type="entry name" value="TIR"/>
    <property type="match status" value="1"/>
</dbReference>
<keyword evidence="16" id="KW-1015">Disulfide bond</keyword>
<feature type="domain" description="TIR" evidence="19">
    <location>
        <begin position="648"/>
        <end position="791"/>
    </location>
</feature>
<protein>
    <recommendedName>
        <fullName evidence="19">TIR domain-containing protein</fullName>
    </recommendedName>
</protein>
<evidence type="ECO:0000256" key="9">
    <source>
        <dbReference type="ARBA" id="ARBA00022989"/>
    </source>
</evidence>
<keyword evidence="9 17" id="KW-1133">Transmembrane helix</keyword>
<keyword evidence="14 15" id="KW-0395">Inflammatory response</keyword>
<sequence length="834" mass="95160">MESNGRSVFMCLLVFQLLHCLLAQTPCQLDQDQTVANCQGLSLTEVPTNLPLTLQELDLSYNNIFQIKYHDFSTYTNLRALNLSSNNISSIDNGSFASNVLLKNLTLYNNTLTEMPSSSLQPLLNLELLDLSNNFYSFLNLSEVFSTLVNLQSLSIGGPLVSVVLKDDLVPLKNISLKRFALQTMSSLGVYEMGSFLPLDTKDLWLDVALDKNPQALRFILKDLAGKSLDSLCFQSLFEFVPYAGRFDIFSGLADVNVKELTFYQGKYNEKLLYLTMKNIQNSSTKYLNLLSIDFDSYLVNNILNGNMYNLSLDRLVIKDVANPQILKFDQTFSWLSKINKLIVTNVNFRSMPCLAWDQMNNIETLDVSGNQLVGTNLYNPSCQDSELPRIKTFIAADNQLQSLKLISLLTARWPNLTTLDLSSNFLGARNETCTWNSNITTFILMNNIVKVGVFQCLPTTVEYLDLSYSLLGRLDLNYFNKATNLKQVILRNNKISVISNNWKCPSLQVLALEGNSFSFLESDTFKDSPQLTTLTAGNNPYHCTCELYSFFTKTLEDGKVSIPDWPDAYDCYQPTSLQGIKIESYNPGTVACDVRLVVAISVSITALVVIICMVICWRYDIPWYCRMTCQIIRAKYRTGKVYKGREYIYHAFVSYSHSDSDWVRGELLPQLENCSPPYRVCIHERDFLPGKWIIDNIIENIENSHKIIFILSHNFVNSEWCNYELYFAHQRVIGHAFEDIILVVKENVTMEDLPKRFTKLRKIMRSKTYLEWPSEQKRQTFFWIQLQSILGKVKTSVTGHQGLSVINEIAVSRPCPVMETKPAKFNNFYQLGI</sequence>
<dbReference type="GO" id="GO:0006954">
    <property type="term" value="P:inflammatory response"/>
    <property type="evidence" value="ECO:0007669"/>
    <property type="project" value="UniProtKB-UniRule"/>
</dbReference>
<dbReference type="PANTHER" id="PTHR24365">
    <property type="entry name" value="TOLL-LIKE RECEPTOR"/>
    <property type="match status" value="1"/>
</dbReference>
<evidence type="ECO:0000256" key="7">
    <source>
        <dbReference type="ARBA" id="ARBA00022737"/>
    </source>
</evidence>
<evidence type="ECO:0000313" key="20">
    <source>
        <dbReference type="EMBL" id="KAG8430404.1"/>
    </source>
</evidence>
<organism evidence="20 21">
    <name type="scientific">Hymenochirus boettgeri</name>
    <name type="common">Congo dwarf clawed frog</name>
    <dbReference type="NCBI Taxonomy" id="247094"/>
    <lineage>
        <taxon>Eukaryota</taxon>
        <taxon>Metazoa</taxon>
        <taxon>Chordata</taxon>
        <taxon>Craniata</taxon>
        <taxon>Vertebrata</taxon>
        <taxon>Euteleostomi</taxon>
        <taxon>Amphibia</taxon>
        <taxon>Batrachia</taxon>
        <taxon>Anura</taxon>
        <taxon>Pipoidea</taxon>
        <taxon>Pipidae</taxon>
        <taxon>Pipinae</taxon>
        <taxon>Hymenochirus</taxon>
    </lineage>
</organism>
<feature type="disulfide bond" evidence="16">
    <location>
        <begin position="354"/>
        <end position="383"/>
    </location>
</feature>
<dbReference type="Pfam" id="PF01582">
    <property type="entry name" value="TIR"/>
    <property type="match status" value="1"/>
</dbReference>
<dbReference type="SUPFAM" id="SSF52058">
    <property type="entry name" value="L domain-like"/>
    <property type="match status" value="1"/>
</dbReference>
<evidence type="ECO:0000256" key="8">
    <source>
        <dbReference type="ARBA" id="ARBA00022859"/>
    </source>
</evidence>
<keyword evidence="12 15" id="KW-0675">Receptor</keyword>
<proteinExistence type="inferred from homology"/>
<evidence type="ECO:0000256" key="11">
    <source>
        <dbReference type="ARBA" id="ARBA00023136"/>
    </source>
</evidence>
<evidence type="ECO:0000256" key="3">
    <source>
        <dbReference type="ARBA" id="ARBA00022588"/>
    </source>
</evidence>
<evidence type="ECO:0000256" key="14">
    <source>
        <dbReference type="ARBA" id="ARBA00023198"/>
    </source>
</evidence>
<evidence type="ECO:0000256" key="13">
    <source>
        <dbReference type="ARBA" id="ARBA00023180"/>
    </source>
</evidence>
<dbReference type="Gene3D" id="3.40.50.10140">
    <property type="entry name" value="Toll/interleukin-1 receptor homology (TIR) domain"/>
    <property type="match status" value="1"/>
</dbReference>
<feature type="disulfide bond" evidence="16">
    <location>
        <begin position="434"/>
        <end position="457"/>
    </location>
</feature>
<gene>
    <name evidence="20" type="ORF">GDO86_017877</name>
</gene>
<evidence type="ECO:0000256" key="10">
    <source>
        <dbReference type="ARBA" id="ARBA00023027"/>
    </source>
</evidence>
<dbReference type="PROSITE" id="PS50104">
    <property type="entry name" value="TIR"/>
    <property type="match status" value="1"/>
</dbReference>
<dbReference type="EMBL" id="JAACNH010001028">
    <property type="protein sequence ID" value="KAG8430404.1"/>
    <property type="molecule type" value="Genomic_DNA"/>
</dbReference>
<dbReference type="GO" id="GO:0002224">
    <property type="term" value="P:toll-like receptor signaling pathway"/>
    <property type="evidence" value="ECO:0007669"/>
    <property type="project" value="InterPro"/>
</dbReference>
<evidence type="ECO:0000259" key="19">
    <source>
        <dbReference type="PROSITE" id="PS50104"/>
    </source>
</evidence>
<name>A0A8T2IGV2_9PIPI</name>
<comment type="subcellular location">
    <subcellularLocation>
        <location evidence="1">Membrane</location>
        <topology evidence="1">Single-pass type I membrane protein</topology>
    </subcellularLocation>
</comment>
<evidence type="ECO:0000256" key="18">
    <source>
        <dbReference type="SAM" id="SignalP"/>
    </source>
</evidence>
<comment type="similarity">
    <text evidence="2 15">Belongs to the Toll-like receptor family.</text>
</comment>
<dbReference type="Proteomes" id="UP000812440">
    <property type="component" value="Unassembled WGS sequence"/>
</dbReference>
<dbReference type="InterPro" id="IPR032675">
    <property type="entry name" value="LRR_dom_sf"/>
</dbReference>
<dbReference type="InterPro" id="IPR001611">
    <property type="entry name" value="Leu-rich_rpt"/>
</dbReference>
<dbReference type="PRINTS" id="PR01537">
    <property type="entry name" value="INTRLKN1R1F"/>
</dbReference>
<keyword evidence="13" id="KW-0325">Glycoprotein</keyword>
<dbReference type="OrthoDB" id="1081807at2759"/>
<evidence type="ECO:0000256" key="15">
    <source>
        <dbReference type="PIRNR" id="PIRNR037595"/>
    </source>
</evidence>
<dbReference type="InterPro" id="IPR000157">
    <property type="entry name" value="TIR_dom"/>
</dbReference>
<evidence type="ECO:0000256" key="16">
    <source>
        <dbReference type="PIRSR" id="PIRSR037595-2"/>
    </source>
</evidence>
<evidence type="ECO:0000256" key="12">
    <source>
        <dbReference type="ARBA" id="ARBA00023170"/>
    </source>
</evidence>
<dbReference type="GO" id="GO:0005886">
    <property type="term" value="C:plasma membrane"/>
    <property type="evidence" value="ECO:0007669"/>
    <property type="project" value="TreeGrafter"/>
</dbReference>
<keyword evidence="11 17" id="KW-0472">Membrane</keyword>
<evidence type="ECO:0000256" key="1">
    <source>
        <dbReference type="ARBA" id="ARBA00004479"/>
    </source>
</evidence>
<dbReference type="Pfam" id="PF13855">
    <property type="entry name" value="LRR_8"/>
    <property type="match status" value="1"/>
</dbReference>
<dbReference type="InterPro" id="IPR003591">
    <property type="entry name" value="Leu-rich_rpt_typical-subtyp"/>
</dbReference>
<dbReference type="InterPro" id="IPR035897">
    <property type="entry name" value="Toll_tir_struct_dom_sf"/>
</dbReference>
<accession>A0A8T2IGV2</accession>
<keyword evidence="6 18" id="KW-0732">Signal</keyword>
<keyword evidence="3 15" id="KW-0399">Innate immunity</keyword>
<evidence type="ECO:0000256" key="17">
    <source>
        <dbReference type="SAM" id="Phobius"/>
    </source>
</evidence>
<dbReference type="GO" id="GO:0004888">
    <property type="term" value="F:transmembrane signaling receptor activity"/>
    <property type="evidence" value="ECO:0007669"/>
    <property type="project" value="InterPro"/>
</dbReference>
<evidence type="ECO:0000256" key="4">
    <source>
        <dbReference type="ARBA" id="ARBA00022614"/>
    </source>
</evidence>
<evidence type="ECO:0000313" key="21">
    <source>
        <dbReference type="Proteomes" id="UP000812440"/>
    </source>
</evidence>
<keyword evidence="4" id="KW-0433">Leucine-rich repeat</keyword>
<dbReference type="SUPFAM" id="SSF52200">
    <property type="entry name" value="Toll/Interleukin receptor TIR domain"/>
    <property type="match status" value="1"/>
</dbReference>
<reference evidence="20" key="1">
    <citation type="thesis" date="2020" institute="ProQuest LLC" country="789 East Eisenhower Parkway, Ann Arbor, MI, USA">
        <title>Comparative Genomics and Chromosome Evolution.</title>
        <authorList>
            <person name="Mudd A.B."/>
        </authorList>
    </citation>
    <scope>NUCLEOTIDE SEQUENCE</scope>
    <source>
        <strain evidence="20">Female2</strain>
        <tissue evidence="20">Blood</tissue>
    </source>
</reference>
<comment type="caution">
    <text evidence="20">The sequence shown here is derived from an EMBL/GenBank/DDBJ whole genome shotgun (WGS) entry which is preliminary data.</text>
</comment>
<keyword evidence="10" id="KW-0520">NAD</keyword>
<feature type="transmembrane region" description="Helical" evidence="17">
    <location>
        <begin position="597"/>
        <end position="618"/>
    </location>
</feature>
<evidence type="ECO:0000256" key="2">
    <source>
        <dbReference type="ARBA" id="ARBA00009634"/>
    </source>
</evidence>
<evidence type="ECO:0000256" key="6">
    <source>
        <dbReference type="ARBA" id="ARBA00022729"/>
    </source>
</evidence>
<feature type="signal peptide" evidence="18">
    <location>
        <begin position="1"/>
        <end position="23"/>
    </location>
</feature>
<dbReference type="SMART" id="SM00369">
    <property type="entry name" value="LRR_TYP"/>
    <property type="match status" value="4"/>
</dbReference>
<dbReference type="AlphaFoldDB" id="A0A8T2IGV2"/>
<evidence type="ECO:0000256" key="5">
    <source>
        <dbReference type="ARBA" id="ARBA00022692"/>
    </source>
</evidence>
<keyword evidence="21" id="KW-1185">Reference proteome</keyword>
<dbReference type="PANTHER" id="PTHR24365:SF26">
    <property type="entry name" value="TOLL-LIKE RECEPTOR 18"/>
    <property type="match status" value="1"/>
</dbReference>
<keyword evidence="8 15" id="KW-0391">Immunity</keyword>
<keyword evidence="7" id="KW-0677">Repeat</keyword>
<dbReference type="FunFam" id="3.80.10.10:FF:000046">
    <property type="entry name" value="Toll-like receptor 2"/>
    <property type="match status" value="1"/>
</dbReference>